<dbReference type="InterPro" id="IPR008754">
    <property type="entry name" value="Peptidase_M43"/>
</dbReference>
<keyword evidence="13" id="KW-1185">Reference proteome</keyword>
<evidence type="ECO:0000256" key="1">
    <source>
        <dbReference type="ARBA" id="ARBA00008721"/>
    </source>
</evidence>
<comment type="similarity">
    <text evidence="1">Belongs to the peptidase M43B family.</text>
</comment>
<evidence type="ECO:0000259" key="10">
    <source>
        <dbReference type="Pfam" id="PF05572"/>
    </source>
</evidence>
<evidence type="ECO:0000256" key="9">
    <source>
        <dbReference type="SAM" id="SignalP"/>
    </source>
</evidence>
<keyword evidence="3" id="KW-0479">Metal-binding</keyword>
<reference evidence="12 13" key="1">
    <citation type="submission" date="2021-04" db="EMBL/GenBank/DDBJ databases">
        <title>Chitinophaga sp. nov., isolated from the rhizosphere soil.</title>
        <authorList>
            <person name="He S."/>
        </authorList>
    </citation>
    <scope>NUCLEOTIDE SEQUENCE [LARGE SCALE GENOMIC DNA]</scope>
    <source>
        <strain evidence="12 13">2R12</strain>
    </source>
</reference>
<dbReference type="EMBL" id="JAGTXB010000016">
    <property type="protein sequence ID" value="MBS0030653.1"/>
    <property type="molecule type" value="Genomic_DNA"/>
</dbReference>
<protein>
    <submittedName>
        <fullName evidence="12">Zinc-dependent metalloprotease</fullName>
    </submittedName>
</protein>
<dbReference type="SUPFAM" id="SSF55486">
    <property type="entry name" value="Metalloproteases ('zincins'), catalytic domain"/>
    <property type="match status" value="1"/>
</dbReference>
<sequence>MLHLSRKIIGALLCAAMSLGVSAQQKNEPAPLPDHCSSSRAMQELYKKHPASLQAARNQEVKIRKMISALRMQRQMAPLQPVQYTIPVVFHINDPVNPYKVTMEQIRSAIDILNQDYNLANADHNQVDPRFIGLAANLHITFRLADIDPQGNATTGVTYHYNDLDGRSPDGTGAAVKSISYWPSEKYLNIWIVSEVEQKGVYNNSGWTYLPDDWVSANHLDGVVYNWRYLGLPGVGSSENSYPNMKRVLTHEVGHYLNLQHTFENGCNAPGDEVDDTPPTLSNYGGCNLNANSCGAVANVENYMDYSSCTKMFTLGQSDRALAALTSPVAHRNNIWSAANLAATLLSDSTHRIVPGFTVFNESDVNNGAVTMADTLKLLGGATFTLNSGNLTMGTHFTMQRLPAGLSASIRVLNNTTAVLSFTGNATQNNSVNNTDSLRITFLDAAIQGGVASLFRPYISLGIRFLDPYKIIYNDIPDIVINPSNTWTFISFNTGDAQFGGWLDNGKLRLETYQKAAVCENGTRNISPLAVNTLIADTSSWMAGGAYPDEHDIYSNAYTKWAGRTGYIGVRFTLAGKLRYGWIRITVAADGSSYIIKDYAWNQAPNGSIRAGDAGTPTLSWSRIQFRETLANTGAISDTAEVSILGNTFAISSGNFTRNVQYTVSSLPAGLNVELTALNNTTARLRFTGNAGSNAAANSAAVTVNILPAAFTNQQSADSSQKQLAISFRDPYKIKYVDVNDTVFTINAVNNWYYFRVDSITDAAYGLWSDGGKLRLETYQQPMVCQGATKNISLLPLNTNISDTSNFVAGGAYPDEHNLNVLAYTAWLGRTGYAGFSFTTGGEKFYGWFRFKVAADGSGYTLMDYAYNTLPGGSIRAGQTALPSADTSVNVQDYCPASTALNYNTITRVRFANLDNSSQWDGYKNFTAQSATVVAGGSYQLQVNLAVEYWPDISVAAWVDWNGDKQLDDATEKIYVRRGTGPFTQTIAVPVNAKTGATLLRVRMGYGSNVRPCGIDNYQGEVEDYTIKVTNGMGLMQKTPAPVYKLNATSPFSDCINVSFKSAVSTMALVRLYDLRGNIQKEQEMQIVKGTNTLLLNNLSALPAGMYIIDISYGKEHRTAKVVK</sequence>
<feature type="signal peptide" evidence="9">
    <location>
        <begin position="1"/>
        <end position="23"/>
    </location>
</feature>
<dbReference type="PANTHER" id="PTHR47466:SF1">
    <property type="entry name" value="METALLOPROTEASE MEP1 (AFU_ORTHOLOGUE AFUA_1G07730)-RELATED"/>
    <property type="match status" value="1"/>
</dbReference>
<keyword evidence="4 9" id="KW-0732">Signal</keyword>
<proteinExistence type="inferred from homology"/>
<dbReference type="RefSeq" id="WP_211975791.1">
    <property type="nucleotide sequence ID" value="NZ_CBFHAM010000002.1"/>
</dbReference>
<keyword evidence="5" id="KW-0378">Hydrolase</keyword>
<dbReference type="Pfam" id="PF05572">
    <property type="entry name" value="Peptidase_M43"/>
    <property type="match status" value="1"/>
</dbReference>
<evidence type="ECO:0000256" key="4">
    <source>
        <dbReference type="ARBA" id="ARBA00022729"/>
    </source>
</evidence>
<evidence type="ECO:0000256" key="2">
    <source>
        <dbReference type="ARBA" id="ARBA00022670"/>
    </source>
</evidence>
<accession>A0ABS5J5Z7</accession>
<dbReference type="Proteomes" id="UP000676386">
    <property type="component" value="Unassembled WGS sequence"/>
</dbReference>
<dbReference type="GO" id="GO:0008237">
    <property type="term" value="F:metallopeptidase activity"/>
    <property type="evidence" value="ECO:0007669"/>
    <property type="project" value="UniProtKB-KW"/>
</dbReference>
<evidence type="ECO:0000313" key="13">
    <source>
        <dbReference type="Proteomes" id="UP000676386"/>
    </source>
</evidence>
<keyword evidence="8" id="KW-1015">Disulfide bond</keyword>
<dbReference type="Pfam" id="PF20009">
    <property type="entry name" value="GEVED"/>
    <property type="match status" value="1"/>
</dbReference>
<keyword evidence="6" id="KW-0862">Zinc</keyword>
<keyword evidence="7 12" id="KW-0482">Metalloprotease</keyword>
<evidence type="ECO:0000313" key="12">
    <source>
        <dbReference type="EMBL" id="MBS0030653.1"/>
    </source>
</evidence>
<feature type="domain" description="GEVED" evidence="11">
    <location>
        <begin position="955"/>
        <end position="1027"/>
    </location>
</feature>
<dbReference type="NCBIfam" id="TIGR04183">
    <property type="entry name" value="Por_Secre_tail"/>
    <property type="match status" value="1"/>
</dbReference>
<organism evidence="12 13">
    <name type="scientific">Chitinophaga hostae</name>
    <dbReference type="NCBI Taxonomy" id="2831022"/>
    <lineage>
        <taxon>Bacteria</taxon>
        <taxon>Pseudomonadati</taxon>
        <taxon>Bacteroidota</taxon>
        <taxon>Chitinophagia</taxon>
        <taxon>Chitinophagales</taxon>
        <taxon>Chitinophagaceae</taxon>
        <taxon>Chitinophaga</taxon>
    </lineage>
</organism>
<comment type="caution">
    <text evidence="12">The sequence shown here is derived from an EMBL/GenBank/DDBJ whole genome shotgun (WGS) entry which is preliminary data.</text>
</comment>
<dbReference type="InterPro" id="IPR024079">
    <property type="entry name" value="MetalloPept_cat_dom_sf"/>
</dbReference>
<gene>
    <name evidence="12" type="ORF">KE626_25230</name>
</gene>
<evidence type="ECO:0000259" key="11">
    <source>
        <dbReference type="Pfam" id="PF20009"/>
    </source>
</evidence>
<dbReference type="InterPro" id="IPR026444">
    <property type="entry name" value="Secre_tail"/>
</dbReference>
<dbReference type="Gene3D" id="3.40.390.10">
    <property type="entry name" value="Collagenase (Catalytic Domain)"/>
    <property type="match status" value="1"/>
</dbReference>
<evidence type="ECO:0000256" key="7">
    <source>
        <dbReference type="ARBA" id="ARBA00023049"/>
    </source>
</evidence>
<dbReference type="InterPro" id="IPR045474">
    <property type="entry name" value="GEVED"/>
</dbReference>
<feature type="domain" description="Peptidase M43 pregnancy-associated plasma-A" evidence="10">
    <location>
        <begin position="181"/>
        <end position="325"/>
    </location>
</feature>
<evidence type="ECO:0000256" key="6">
    <source>
        <dbReference type="ARBA" id="ARBA00022833"/>
    </source>
</evidence>
<keyword evidence="2" id="KW-0645">Protease</keyword>
<name>A0ABS5J5Z7_9BACT</name>
<evidence type="ECO:0000256" key="3">
    <source>
        <dbReference type="ARBA" id="ARBA00022723"/>
    </source>
</evidence>
<feature type="chain" id="PRO_5046228969" evidence="9">
    <location>
        <begin position="24"/>
        <end position="1124"/>
    </location>
</feature>
<evidence type="ECO:0000256" key="8">
    <source>
        <dbReference type="ARBA" id="ARBA00023157"/>
    </source>
</evidence>
<dbReference type="PANTHER" id="PTHR47466">
    <property type="match status" value="1"/>
</dbReference>
<evidence type="ECO:0000256" key="5">
    <source>
        <dbReference type="ARBA" id="ARBA00022801"/>
    </source>
</evidence>